<organism evidence="1 2">
    <name type="scientific">Prorocentrum cordatum</name>
    <dbReference type="NCBI Taxonomy" id="2364126"/>
    <lineage>
        <taxon>Eukaryota</taxon>
        <taxon>Sar</taxon>
        <taxon>Alveolata</taxon>
        <taxon>Dinophyceae</taxon>
        <taxon>Prorocentrales</taxon>
        <taxon>Prorocentraceae</taxon>
        <taxon>Prorocentrum</taxon>
    </lineage>
</organism>
<sequence length="226" mass="24796">MRLAPRVCNMVQSGTRTGNIRFIRQHTQVAELSACADELVAVRSEEPREPGGATTAQDLCHELQQYLSDRFCASLGGQLVRVFFVCGTDAAEKSKLYSGVLPNQELGVVVVPRGDEEPRLEVPSRLVFVADPIPGDVWAFSSSRLREAIKGRVHRADLARLLRLIDPSWTEKEMGALMGSAGVSADGTVSPDGFIDWLCSCCQDGVLRDQRLEPAFSGRPRDLRGR</sequence>
<keyword evidence="2" id="KW-1185">Reference proteome</keyword>
<protein>
    <submittedName>
        <fullName evidence="1">Uncharacterized protein</fullName>
    </submittedName>
</protein>
<evidence type="ECO:0000313" key="2">
    <source>
        <dbReference type="Proteomes" id="UP001189429"/>
    </source>
</evidence>
<gene>
    <name evidence="1" type="ORF">PCOR1329_LOCUS80284</name>
</gene>
<evidence type="ECO:0000313" key="1">
    <source>
        <dbReference type="EMBL" id="CAK0904176.1"/>
    </source>
</evidence>
<proteinExistence type="predicted"/>
<dbReference type="SUPFAM" id="SSF47473">
    <property type="entry name" value="EF-hand"/>
    <property type="match status" value="1"/>
</dbReference>
<comment type="caution">
    <text evidence="1">The sequence shown here is derived from an EMBL/GenBank/DDBJ whole genome shotgun (WGS) entry which is preliminary data.</text>
</comment>
<name>A0ABN9XXI0_9DINO</name>
<dbReference type="EMBL" id="CAUYUJ010021365">
    <property type="protein sequence ID" value="CAK0904176.1"/>
    <property type="molecule type" value="Genomic_DNA"/>
</dbReference>
<reference evidence="1" key="1">
    <citation type="submission" date="2023-10" db="EMBL/GenBank/DDBJ databases">
        <authorList>
            <person name="Chen Y."/>
            <person name="Shah S."/>
            <person name="Dougan E. K."/>
            <person name="Thang M."/>
            <person name="Chan C."/>
        </authorList>
    </citation>
    <scope>NUCLEOTIDE SEQUENCE [LARGE SCALE GENOMIC DNA]</scope>
</reference>
<accession>A0ABN9XXI0</accession>
<dbReference type="InterPro" id="IPR011992">
    <property type="entry name" value="EF-hand-dom_pair"/>
</dbReference>
<dbReference type="Proteomes" id="UP001189429">
    <property type="component" value="Unassembled WGS sequence"/>
</dbReference>